<feature type="disulfide bond" evidence="17">
    <location>
        <begin position="456"/>
        <end position="471"/>
    </location>
</feature>
<evidence type="ECO:0000256" key="9">
    <source>
        <dbReference type="ARBA" id="ARBA00022825"/>
    </source>
</evidence>
<dbReference type="EMBL" id="ABDC03032524">
    <property type="status" value="NOT_ANNOTATED_CDS"/>
    <property type="molecule type" value="Genomic_DNA"/>
</dbReference>
<dbReference type="EMBL" id="ABDC03032517">
    <property type="status" value="NOT_ANNOTATED_CDS"/>
    <property type="molecule type" value="Genomic_DNA"/>
</dbReference>
<feature type="disulfide bond" evidence="17">
    <location>
        <begin position="163"/>
        <end position="178"/>
    </location>
</feature>
<keyword evidence="11" id="KW-1133">Transmembrane helix</keyword>
<feature type="active site" description="Charge relay system" evidence="15">
    <location>
        <position position="701"/>
    </location>
</feature>
<dbReference type="InterPro" id="IPR002172">
    <property type="entry name" value="LDrepeatLR_classA_rpt"/>
</dbReference>
<proteinExistence type="inferred from homology"/>
<dbReference type="EMBL" id="ABDC03032518">
    <property type="status" value="NOT_ANNOTATED_CDS"/>
    <property type="molecule type" value="Genomic_DNA"/>
</dbReference>
<evidence type="ECO:0000256" key="2">
    <source>
        <dbReference type="ARBA" id="ARBA00004613"/>
    </source>
</evidence>
<comment type="similarity">
    <text evidence="3">Belongs to the LDLR family.</text>
</comment>
<dbReference type="EMBL" id="ABDC03032522">
    <property type="status" value="NOT_ANNOTATED_CDS"/>
    <property type="molecule type" value="Genomic_DNA"/>
</dbReference>
<comment type="subcellular location">
    <subcellularLocation>
        <location evidence="1">Cell membrane</location>
        <topology evidence="1">Single-pass type II membrane protein</topology>
    </subcellularLocation>
    <subcellularLocation>
        <location evidence="2">Secreted</location>
    </subcellularLocation>
</comment>
<feature type="disulfide bond" evidence="16">
    <location>
        <begin position="339"/>
        <end position="377"/>
    </location>
</feature>
<dbReference type="PROSITE" id="PS50038">
    <property type="entry name" value="FZ"/>
    <property type="match status" value="2"/>
</dbReference>
<keyword evidence="8" id="KW-0378">Hydrolase</keyword>
<evidence type="ECO:0000256" key="13">
    <source>
        <dbReference type="ARBA" id="ARBA00023157"/>
    </source>
</evidence>
<feature type="domain" description="Peptidase S1" evidence="20">
    <location>
        <begin position="621"/>
        <end position="844"/>
    </location>
</feature>
<keyword evidence="13 17" id="KW-1015">Disulfide bond</keyword>
<dbReference type="PIRSF" id="PIRSF036376">
    <property type="entry name" value="Corin"/>
    <property type="match status" value="1"/>
</dbReference>
<feature type="disulfide bond" evidence="16">
    <location>
        <begin position="366"/>
        <end position="407"/>
    </location>
</feature>
<evidence type="ECO:0000259" key="20">
    <source>
        <dbReference type="PROSITE" id="PS50240"/>
    </source>
</evidence>
<evidence type="ECO:0000256" key="7">
    <source>
        <dbReference type="ARBA" id="ARBA00022737"/>
    </source>
</evidence>
<evidence type="ECO:0000256" key="14">
    <source>
        <dbReference type="ARBA" id="ARBA00023180"/>
    </source>
</evidence>
<evidence type="ECO:0000256" key="1">
    <source>
        <dbReference type="ARBA" id="ARBA00004401"/>
    </source>
</evidence>
<dbReference type="SUPFAM" id="SSF56487">
    <property type="entry name" value="SRCR-like"/>
    <property type="match status" value="1"/>
</dbReference>
<feature type="active site" description="Charge relay system" evidence="15">
    <location>
        <position position="794"/>
    </location>
</feature>
<dbReference type="FunFam" id="4.10.400.10:FF:000103">
    <property type="entry name" value="Atrial natriuretic peptide-converting enzyme"/>
    <property type="match status" value="1"/>
</dbReference>
<evidence type="ECO:0000256" key="5">
    <source>
        <dbReference type="ARBA" id="ARBA00022670"/>
    </source>
</evidence>
<evidence type="ECO:0000256" key="8">
    <source>
        <dbReference type="ARBA" id="ARBA00022801"/>
    </source>
</evidence>
<dbReference type="PROSITE" id="PS00135">
    <property type="entry name" value="TRYPSIN_SER"/>
    <property type="match status" value="1"/>
</dbReference>
<dbReference type="EMBL" id="ABDC03032516">
    <property type="status" value="NOT_ANNOTATED_CDS"/>
    <property type="molecule type" value="Genomic_DNA"/>
</dbReference>
<feature type="disulfide bond" evidence="16">
    <location>
        <begin position="77"/>
        <end position="101"/>
    </location>
</feature>
<dbReference type="GeneTree" id="ENSGT00940000157103"/>
<dbReference type="InterPro" id="IPR020067">
    <property type="entry name" value="Frizzled_dom"/>
</dbReference>
<keyword evidence="9" id="KW-0720">Serine protease</keyword>
<dbReference type="InterPro" id="IPR033116">
    <property type="entry name" value="TRYPSIN_SER"/>
</dbReference>
<dbReference type="GO" id="GO:0004252">
    <property type="term" value="F:serine-type endopeptidase activity"/>
    <property type="evidence" value="ECO:0007669"/>
    <property type="project" value="InterPro"/>
</dbReference>
<dbReference type="CDD" id="cd07445">
    <property type="entry name" value="CRD_corin_1"/>
    <property type="match status" value="1"/>
</dbReference>
<dbReference type="Pfam" id="PF01392">
    <property type="entry name" value="Fz"/>
    <property type="match status" value="2"/>
</dbReference>
<dbReference type="PROSITE" id="PS50287">
    <property type="entry name" value="SRCR_2"/>
    <property type="match status" value="1"/>
</dbReference>
<keyword evidence="12" id="KW-0472">Membrane</keyword>
<protein>
    <submittedName>
        <fullName evidence="22">Corin, serine peptidase</fullName>
    </submittedName>
</protein>
<dbReference type="PROSITE" id="PS50240">
    <property type="entry name" value="TRYPSIN_DOM"/>
    <property type="match status" value="1"/>
</dbReference>
<accession>A0A8C5VQG3</accession>
<feature type="disulfide bond" evidence="17">
    <location>
        <begin position="224"/>
        <end position="242"/>
    </location>
</feature>
<dbReference type="SMART" id="SM00020">
    <property type="entry name" value="Tryp_SPc"/>
    <property type="match status" value="1"/>
</dbReference>
<feature type="disulfide bond" evidence="17">
    <location>
        <begin position="481"/>
        <end position="499"/>
    </location>
</feature>
<dbReference type="SMART" id="SM00202">
    <property type="entry name" value="SR"/>
    <property type="match status" value="1"/>
</dbReference>
<dbReference type="InterPro" id="IPR036772">
    <property type="entry name" value="SRCR-like_dom_sf"/>
</dbReference>
<organism evidence="22 23">
    <name type="scientific">Microcebus murinus</name>
    <name type="common">Gray mouse lemur</name>
    <name type="synonym">Lemur murinus</name>
    <dbReference type="NCBI Taxonomy" id="30608"/>
    <lineage>
        <taxon>Eukaryota</taxon>
        <taxon>Metazoa</taxon>
        <taxon>Chordata</taxon>
        <taxon>Craniata</taxon>
        <taxon>Vertebrata</taxon>
        <taxon>Euteleostomi</taxon>
        <taxon>Mammalia</taxon>
        <taxon>Eutheria</taxon>
        <taxon>Euarchontoglires</taxon>
        <taxon>Primates</taxon>
        <taxon>Strepsirrhini</taxon>
        <taxon>Lemuriformes</taxon>
        <taxon>Cheirogaleidae</taxon>
        <taxon>Microcebus</taxon>
    </lineage>
</organism>
<dbReference type="InterPro" id="IPR036055">
    <property type="entry name" value="LDL_receptor-like_sf"/>
</dbReference>
<evidence type="ECO:0000256" key="18">
    <source>
        <dbReference type="PROSITE-ProRule" id="PRU00196"/>
    </source>
</evidence>
<gene>
    <name evidence="22" type="primary">CORIN</name>
</gene>
<feature type="disulfide bond" evidence="17">
    <location>
        <begin position="474"/>
        <end position="486"/>
    </location>
</feature>
<feature type="disulfide bond" evidence="17">
    <location>
        <begin position="188"/>
        <end position="206"/>
    </location>
</feature>
<feature type="disulfide bond" evidence="17">
    <location>
        <begin position="493"/>
        <end position="508"/>
    </location>
</feature>
<feature type="disulfide bond" evidence="16">
    <location>
        <begin position="370"/>
        <end position="394"/>
    </location>
</feature>
<dbReference type="SUPFAM" id="SSF50494">
    <property type="entry name" value="Trypsin-like serine proteases"/>
    <property type="match status" value="1"/>
</dbReference>
<dbReference type="Pfam" id="PF00057">
    <property type="entry name" value="Ldl_recept_a"/>
    <property type="match status" value="3"/>
</dbReference>
<dbReference type="PANTHER" id="PTHR24252:SF11">
    <property type="entry name" value="ATRIAL NATRIURETIC PEPTIDE-CONVERTING ENZYME ISOFORM X1"/>
    <property type="match status" value="1"/>
</dbReference>
<evidence type="ECO:0000256" key="15">
    <source>
        <dbReference type="PIRSR" id="PIRSR036376-50"/>
    </source>
</evidence>
<evidence type="ECO:0000313" key="22">
    <source>
        <dbReference type="Ensembl" id="ENSMICP00000028025.2"/>
    </source>
</evidence>
<dbReference type="InterPro" id="IPR001254">
    <property type="entry name" value="Trypsin_dom"/>
</dbReference>
<dbReference type="EMBL" id="ABDC03032520">
    <property type="status" value="NOT_ANNOTATED_CDS"/>
    <property type="molecule type" value="Genomic_DNA"/>
</dbReference>
<reference evidence="22" key="2">
    <citation type="submission" date="2025-08" db="UniProtKB">
        <authorList>
            <consortium name="Ensembl"/>
        </authorList>
    </citation>
    <scope>IDENTIFICATION</scope>
</reference>
<dbReference type="InterPro" id="IPR041762">
    <property type="entry name" value="Corin_CRD_1"/>
</dbReference>
<dbReference type="EMBL" id="ABDC03032523">
    <property type="status" value="NOT_ANNOTATED_CDS"/>
    <property type="molecule type" value="Genomic_DNA"/>
</dbReference>
<dbReference type="InterPro" id="IPR041763">
    <property type="entry name" value="Corin_CRD_2"/>
</dbReference>
<comment type="caution">
    <text evidence="18">Lacks conserved residue(s) required for the propagation of feature annotation.</text>
</comment>
<dbReference type="EMBL" id="ABDC03032515">
    <property type="status" value="NOT_ANNOTATED_CDS"/>
    <property type="molecule type" value="Genomic_DNA"/>
</dbReference>
<evidence type="ECO:0000256" key="6">
    <source>
        <dbReference type="ARBA" id="ARBA00022692"/>
    </source>
</evidence>
<dbReference type="InterPro" id="IPR001190">
    <property type="entry name" value="SRCR"/>
</dbReference>
<reference evidence="22" key="3">
    <citation type="submission" date="2025-09" db="UniProtKB">
        <authorList>
            <consortium name="Ensembl"/>
        </authorList>
    </citation>
    <scope>IDENTIFICATION</scope>
</reference>
<dbReference type="PROSITE" id="PS50068">
    <property type="entry name" value="LDLRA_2"/>
    <property type="match status" value="5"/>
</dbReference>
<dbReference type="InterPro" id="IPR009003">
    <property type="entry name" value="Peptidase_S1_PA"/>
</dbReference>
<feature type="active site" description="Charge relay system" evidence="15">
    <location>
        <position position="652"/>
    </location>
</feature>
<dbReference type="CDD" id="cd07888">
    <property type="entry name" value="CRD_corin_2"/>
    <property type="match status" value="1"/>
</dbReference>
<feature type="disulfide bond" evidence="17">
    <location>
        <begin position="151"/>
        <end position="169"/>
    </location>
</feature>
<keyword evidence="5" id="KW-0645">Protease</keyword>
<dbReference type="SMART" id="SM00192">
    <property type="entry name" value="LDLa"/>
    <property type="match status" value="5"/>
</dbReference>
<dbReference type="EMBL" id="ABDC03032521">
    <property type="status" value="NOT_ANNOTATED_CDS"/>
    <property type="molecule type" value="Genomic_DNA"/>
</dbReference>
<dbReference type="InterPro" id="IPR023415">
    <property type="entry name" value="LDLR_class-A_CS"/>
</dbReference>
<evidence type="ECO:0000256" key="17">
    <source>
        <dbReference type="PROSITE-ProRule" id="PRU00124"/>
    </source>
</evidence>
<evidence type="ECO:0000256" key="11">
    <source>
        <dbReference type="ARBA" id="ARBA00022989"/>
    </source>
</evidence>
<dbReference type="Proteomes" id="UP000694394">
    <property type="component" value="Chromosome 30"/>
</dbReference>
<dbReference type="FunFam" id="4.10.400.10:FF:000024">
    <property type="entry name" value="Low-density lipoprotein RecePtor related"/>
    <property type="match status" value="1"/>
</dbReference>
<dbReference type="InterPro" id="IPR043504">
    <property type="entry name" value="Peptidase_S1_PA_chymotrypsin"/>
</dbReference>
<reference evidence="22" key="1">
    <citation type="submission" date="2016-12" db="EMBL/GenBank/DDBJ databases">
        <title>Mouse lemur reference genome and diversity panel.</title>
        <authorList>
            <person name="Harris R."/>
            <person name="Larsen P."/>
            <person name="Liu Y."/>
            <person name="Hughes D.S."/>
            <person name="Murali S."/>
            <person name="Raveendran M."/>
            <person name="Korchina V."/>
            <person name="Wang M."/>
            <person name="Jhangiani S."/>
            <person name="Bandaranaike D."/>
            <person name="Bellair M."/>
            <person name="Blankenburg K."/>
            <person name="Chao H."/>
            <person name="Dahdouli M."/>
            <person name="Dinh H."/>
            <person name="Doddapaneni H."/>
            <person name="English A."/>
            <person name="Firestine M."/>
            <person name="Gnanaolivu R."/>
            <person name="Gross S."/>
            <person name="Hernandez B."/>
            <person name="Javaid M."/>
            <person name="Jayaseelan J."/>
            <person name="Jones J."/>
            <person name="Khan Z."/>
            <person name="Kovar C."/>
            <person name="Kurapati P."/>
            <person name="Le B."/>
            <person name="Lee S."/>
            <person name="Li M."/>
            <person name="Mathew T."/>
            <person name="Narasimhan A."/>
            <person name="Ngo D."/>
            <person name="Nguyen L."/>
            <person name="Okwuonu G."/>
            <person name="Ongeri F."/>
            <person name="Osuji N."/>
            <person name="Pu L.-L."/>
            <person name="Puazo M."/>
            <person name="Quiroz J."/>
            <person name="Raj R."/>
            <person name="Rajbhandari K."/>
            <person name="Reid J.G."/>
            <person name="Santibanez J."/>
            <person name="Sexton D."/>
            <person name="Skinner E."/>
            <person name="Vee V."/>
            <person name="Weissenberger G."/>
            <person name="Wu Y."/>
            <person name="Xin Y."/>
            <person name="Han Y."/>
            <person name="Campbell C."/>
            <person name="Brown A."/>
            <person name="Sullivan B."/>
            <person name="Shelton J."/>
            <person name="Brown S."/>
            <person name="Dudchenko O."/>
            <person name="Machol I."/>
            <person name="Durand N."/>
            <person name="Shamim M."/>
            <person name="Lieberman A."/>
            <person name="Muzny D.M."/>
            <person name="Richards S."/>
            <person name="Yoder A."/>
            <person name="Worley K.C."/>
            <person name="Rogers J."/>
            <person name="Gibbs R.A."/>
        </authorList>
    </citation>
    <scope>NUCLEOTIDE SEQUENCE [LARGE SCALE GENOMIC DNA]</scope>
</reference>
<dbReference type="SUPFAM" id="SSF63501">
    <property type="entry name" value="Frizzled cysteine-rich domain"/>
    <property type="match status" value="2"/>
</dbReference>
<feature type="domain" description="SRCR" evidence="21">
    <location>
        <begin position="509"/>
        <end position="648"/>
    </location>
</feature>
<evidence type="ECO:0000259" key="19">
    <source>
        <dbReference type="PROSITE" id="PS50038"/>
    </source>
</evidence>
<keyword evidence="23" id="KW-1185">Reference proteome</keyword>
<dbReference type="Ensembl" id="ENSMICT00000055112.2">
    <property type="protein sequence ID" value="ENSMICP00000028025.2"/>
    <property type="gene ID" value="ENSMICG00000010493.3"/>
</dbReference>
<name>A0A8C5VQG3_MICMU</name>
<dbReference type="Gene3D" id="2.40.10.10">
    <property type="entry name" value="Trypsin-like serine proteases"/>
    <property type="match status" value="1"/>
</dbReference>
<dbReference type="SMART" id="SM00063">
    <property type="entry name" value="FRI"/>
    <property type="match status" value="2"/>
</dbReference>
<keyword evidence="10" id="KW-0735">Signal-anchor</keyword>
<keyword evidence="7" id="KW-0677">Repeat</keyword>
<feature type="domain" description="FZ" evidence="19">
    <location>
        <begin position="287"/>
        <end position="410"/>
    </location>
</feature>
<evidence type="ECO:0000256" key="12">
    <source>
        <dbReference type="ARBA" id="ARBA00023136"/>
    </source>
</evidence>
<dbReference type="CDD" id="cd00112">
    <property type="entry name" value="LDLa"/>
    <property type="match status" value="5"/>
</dbReference>
<dbReference type="CDD" id="cd00190">
    <property type="entry name" value="Tryp_SPc"/>
    <property type="match status" value="1"/>
</dbReference>
<feature type="domain" description="FZ" evidence="19">
    <location>
        <begin position="1"/>
        <end position="120"/>
    </location>
</feature>
<dbReference type="Gene3D" id="4.10.400.10">
    <property type="entry name" value="Low-density Lipoprotein Receptor"/>
    <property type="match status" value="5"/>
</dbReference>
<dbReference type="PRINTS" id="PR00261">
    <property type="entry name" value="LDLRECEPTOR"/>
</dbReference>
<dbReference type="GO" id="GO:0005886">
    <property type="term" value="C:plasma membrane"/>
    <property type="evidence" value="ECO:0007669"/>
    <property type="project" value="UniProtKB-SubCell"/>
</dbReference>
<dbReference type="Gene3D" id="1.10.2000.10">
    <property type="entry name" value="Frizzled cysteine-rich domain"/>
    <property type="match status" value="2"/>
</dbReference>
<dbReference type="GO" id="GO:0005576">
    <property type="term" value="C:extracellular region"/>
    <property type="evidence" value="ECO:0007669"/>
    <property type="project" value="UniProtKB-SubCell"/>
</dbReference>
<dbReference type="Pfam" id="PF00089">
    <property type="entry name" value="Trypsin"/>
    <property type="match status" value="1"/>
</dbReference>
<dbReference type="PROSITE" id="PS01209">
    <property type="entry name" value="LDLRA_1"/>
    <property type="match status" value="3"/>
</dbReference>
<dbReference type="SUPFAM" id="SSF57424">
    <property type="entry name" value="LDL receptor-like module"/>
    <property type="match status" value="5"/>
</dbReference>
<keyword evidence="4" id="KW-0964">Secreted</keyword>
<dbReference type="FunFam" id="1.10.2000.10:FF:000011">
    <property type="entry name" value="Corin, serine peptidase"/>
    <property type="match status" value="1"/>
</dbReference>
<evidence type="ECO:0000256" key="16">
    <source>
        <dbReference type="PROSITE-ProRule" id="PRU00090"/>
    </source>
</evidence>
<keyword evidence="14" id="KW-0325">Glycoprotein</keyword>
<evidence type="ECO:0000256" key="3">
    <source>
        <dbReference type="ARBA" id="ARBA00009939"/>
    </source>
</evidence>
<dbReference type="InterPro" id="IPR017052">
    <property type="entry name" value="Corin"/>
</dbReference>
<dbReference type="FunFam" id="2.40.10.10:FF:000015">
    <property type="entry name" value="Atrial natriuretic peptide-converting enzyme"/>
    <property type="match status" value="1"/>
</dbReference>
<dbReference type="AlphaFoldDB" id="A0A8C5VQG3"/>
<evidence type="ECO:0000313" key="23">
    <source>
        <dbReference type="Proteomes" id="UP000694394"/>
    </source>
</evidence>
<dbReference type="InterPro" id="IPR036790">
    <property type="entry name" value="Frizzled_dom_sf"/>
</dbReference>
<evidence type="ECO:0000259" key="21">
    <source>
        <dbReference type="PROSITE" id="PS50287"/>
    </source>
</evidence>
<keyword evidence="6" id="KW-0812">Transmembrane</keyword>
<evidence type="ECO:0000256" key="4">
    <source>
        <dbReference type="ARBA" id="ARBA00022525"/>
    </source>
</evidence>
<dbReference type="GO" id="GO:0016486">
    <property type="term" value="P:peptide hormone processing"/>
    <property type="evidence" value="ECO:0007669"/>
    <property type="project" value="InterPro"/>
</dbReference>
<sequence>VNITHSQCQMLSYHTTPAPLVSIVRNMELEKFLKFFTYLHRLGCYQHIMLFGCSLAFPECIVVGDDRRGLLPCRSFCEAAREGCESVLGVVNYTWPGFLKCSQFRNQSENSNVSRACFSPRQENGKQSKCFCFISFLEFVFFETDDNLFRCNTGKCLDLSLVCDGYDDCGDLSDEQNCDCHPTREHRCGDGRCIAAAWVCDGDQDCGDKSDEANSCHSQGLVECRNGQCVPSAFQCDGDEDCKDGSDEENCSNSQTPCQEGDQRCLHSSCLDSCGGSSLCERNNSLNNCSLCEPIAVELCMNLPYNYTSYPNYLGHRTQKEASISWESSLFPALVQTNCYKYLMFFACTVLVPKCDVSTGQRVPPCRALCEHSKERCESVLGIVGLQWPEDTDCNQFPEENSDNQTCLMPDEYVEGQFLNWLITGVSAGEEDVSCKERDLWECPSNKQCLQPTLICDGFPDCPDDMDEKNCSFCQDDELECVDHGCVSRDRWCDGAPDCGDSSDEWDCVTLSKTSNSSSFLTVHRAATEYHVCADGWQGTLSQLACRQMGLGEPAVTELVPEQEKDQQWLTLRPNWENLTGTTLQGLLVNGQSCQSRSKISLLCHRQDCGRRPAARMSKRILGGRTSRPGRWPWQCSLQSEPGGHICGSPAHSFWERALAAWTVVLGAHNLDRPSASVQTRPVKTTVVLHPRYSWAGADYDVGVLELGEDVEETSHVRPVCLPRPGQWREADSYCHITGWGHMGSRMPFKLQEGEVRIISLEQCQSYFDMKTITARMICAGYESGTVDSCMGDSGGPLVCEGPAGQWTLFGLTSWGSVCFSKVLGPGVYSNVSYFVAWIQRQIYIRTFLLN</sequence>
<feature type="disulfide bond" evidence="17">
    <location>
        <begin position="236"/>
        <end position="251"/>
    </location>
</feature>
<dbReference type="PANTHER" id="PTHR24252">
    <property type="entry name" value="ACROSIN-RELATED"/>
    <property type="match status" value="1"/>
</dbReference>
<dbReference type="EMBL" id="ABDC03032519">
    <property type="status" value="NOT_ANNOTATED_CDS"/>
    <property type="molecule type" value="Genomic_DNA"/>
</dbReference>
<dbReference type="GO" id="GO:0008217">
    <property type="term" value="P:regulation of blood pressure"/>
    <property type="evidence" value="ECO:0007669"/>
    <property type="project" value="InterPro"/>
</dbReference>
<evidence type="ECO:0000256" key="10">
    <source>
        <dbReference type="ARBA" id="ARBA00022968"/>
    </source>
</evidence>
<dbReference type="Pfam" id="PF15494">
    <property type="entry name" value="SRCR_2"/>
    <property type="match status" value="1"/>
</dbReference>